<dbReference type="PANTHER" id="PTHR43284:SF1">
    <property type="entry name" value="ASPARAGINE SYNTHETASE"/>
    <property type="match status" value="1"/>
</dbReference>
<evidence type="ECO:0000313" key="7">
    <source>
        <dbReference type="Proteomes" id="UP000548867"/>
    </source>
</evidence>
<dbReference type="Gene3D" id="3.40.50.620">
    <property type="entry name" value="HUPs"/>
    <property type="match status" value="1"/>
</dbReference>
<dbReference type="PANTHER" id="PTHR43284">
    <property type="entry name" value="ASPARAGINE SYNTHETASE (GLUTAMINE-HYDROLYZING)"/>
    <property type="match status" value="1"/>
</dbReference>
<dbReference type="EMBL" id="JACIDX010000019">
    <property type="protein sequence ID" value="MBB3957077.1"/>
    <property type="molecule type" value="Genomic_DNA"/>
</dbReference>
<dbReference type="GO" id="GO:0004066">
    <property type="term" value="F:asparagine synthase (glutamine-hydrolyzing) activity"/>
    <property type="evidence" value="ECO:0007669"/>
    <property type="project" value="UniProtKB-EC"/>
</dbReference>
<gene>
    <name evidence="6" type="ORF">GGR38_004051</name>
</gene>
<comment type="catalytic activity">
    <reaction evidence="4">
        <text>L-aspartate + L-glutamine + ATP + H2O = L-asparagine + L-glutamate + AMP + diphosphate + H(+)</text>
        <dbReference type="Rhea" id="RHEA:12228"/>
        <dbReference type="ChEBI" id="CHEBI:15377"/>
        <dbReference type="ChEBI" id="CHEBI:15378"/>
        <dbReference type="ChEBI" id="CHEBI:29985"/>
        <dbReference type="ChEBI" id="CHEBI:29991"/>
        <dbReference type="ChEBI" id="CHEBI:30616"/>
        <dbReference type="ChEBI" id="CHEBI:33019"/>
        <dbReference type="ChEBI" id="CHEBI:58048"/>
        <dbReference type="ChEBI" id="CHEBI:58359"/>
        <dbReference type="ChEBI" id="CHEBI:456215"/>
        <dbReference type="EC" id="6.3.5.4"/>
    </reaction>
</comment>
<dbReference type="EC" id="6.3.5.4" evidence="3"/>
<dbReference type="Pfam" id="PF00733">
    <property type="entry name" value="Asn_synthase"/>
    <property type="match status" value="1"/>
</dbReference>
<dbReference type="InterPro" id="IPR014729">
    <property type="entry name" value="Rossmann-like_a/b/a_fold"/>
</dbReference>
<dbReference type="AlphaFoldDB" id="A0A7W6CJM1"/>
<dbReference type="InterPro" id="IPR001962">
    <property type="entry name" value="Asn_synthase"/>
</dbReference>
<sequence>MRQEDFLLLVSRQGDEAGLDEGRLQQIERHSGLSLTQRWPRAALFCRDTNTVLSNDQNGAFLGRPRHGGEPPFHAVTPAMATGMLGAWDGSGLSRKLWGDFIAIRVDRRQSGSFSLHRSAMGHLPCYYRMSRSGELVVCSLVRDGLAVIGERPSVDWGQVANHLARQQLRLDATCIEGFHELAGGCELVIEQGRMPAIKRRWNPWTFACPNVWIASEDEAASRLRNVIEGVIAAQASRHNHLLLGLSGGLDSSIVAAGLQACGARFSAINLVTSDPTGDERDYAAIASQATGADLHLAPESEALVDWRRSDAAHLPRPVASSFTQSADRQHQHLARRLGASGYATGGGGDHIFCYTQSSTPLLDSLRHYGPGRRALRTSIDIARSADVSLANVWQAALRRSLRLSNSYRWEADVSYLAGEIAGIVAKAPRHGWGDAPHEIPPGKAMHVAWLQHAQNHMEGYGREQDLPMEWPLLAQPVVELCLRIPSWMWIAGGQNRAIARRAFRGALPDTLLDRRSKGSPESVLIRTYQASRSAILDTLRSGHLAGHGLLDIASLRMIPAREAAFRSVDYRRIMTLLDVEVWLQSWLDV</sequence>
<evidence type="ECO:0000313" key="6">
    <source>
        <dbReference type="EMBL" id="MBB3957077.1"/>
    </source>
</evidence>
<dbReference type="PIRSF" id="PIRSF001589">
    <property type="entry name" value="Asn_synthetase_glu-h"/>
    <property type="match status" value="1"/>
</dbReference>
<proteinExistence type="inferred from homology"/>
<name>A0A7W6CJM1_9SPHN</name>
<keyword evidence="6" id="KW-0436">Ligase</keyword>
<comment type="pathway">
    <text evidence="1">Amino-acid biosynthesis; L-asparagine biosynthesis; L-asparagine from L-aspartate (L-Gln route): step 1/1.</text>
</comment>
<evidence type="ECO:0000256" key="3">
    <source>
        <dbReference type="ARBA" id="ARBA00012737"/>
    </source>
</evidence>
<dbReference type="RefSeq" id="WP_183628080.1">
    <property type="nucleotide sequence ID" value="NZ_JACIDX010000019.1"/>
</dbReference>
<evidence type="ECO:0000256" key="4">
    <source>
        <dbReference type="ARBA" id="ARBA00048741"/>
    </source>
</evidence>
<dbReference type="SUPFAM" id="SSF52402">
    <property type="entry name" value="Adenine nucleotide alpha hydrolases-like"/>
    <property type="match status" value="1"/>
</dbReference>
<protein>
    <recommendedName>
        <fullName evidence="3">asparagine synthase (glutamine-hydrolyzing)</fullName>
        <ecNumber evidence="3">6.3.5.4</ecNumber>
    </recommendedName>
</protein>
<feature type="domain" description="Asparagine synthetase" evidence="5">
    <location>
        <begin position="224"/>
        <end position="585"/>
    </location>
</feature>
<evidence type="ECO:0000256" key="1">
    <source>
        <dbReference type="ARBA" id="ARBA00005187"/>
    </source>
</evidence>
<dbReference type="Proteomes" id="UP000548867">
    <property type="component" value="Unassembled WGS sequence"/>
</dbReference>
<reference evidence="6 7" key="1">
    <citation type="submission" date="2020-08" db="EMBL/GenBank/DDBJ databases">
        <title>Genomic Encyclopedia of Type Strains, Phase IV (KMG-IV): sequencing the most valuable type-strain genomes for metagenomic binning, comparative biology and taxonomic classification.</title>
        <authorList>
            <person name="Goeker M."/>
        </authorList>
    </citation>
    <scope>NUCLEOTIDE SEQUENCE [LARGE SCALE GENOMIC DNA]</scope>
    <source>
        <strain evidence="6 7">DSM 27057</strain>
    </source>
</reference>
<evidence type="ECO:0000259" key="5">
    <source>
        <dbReference type="Pfam" id="PF00733"/>
    </source>
</evidence>
<comment type="caution">
    <text evidence="6">The sequence shown here is derived from an EMBL/GenBank/DDBJ whole genome shotgun (WGS) entry which is preliminary data.</text>
</comment>
<keyword evidence="7" id="KW-1185">Reference proteome</keyword>
<comment type="similarity">
    <text evidence="2">Belongs to the asparagine synthetase family.</text>
</comment>
<accession>A0A7W6CJM1</accession>
<organism evidence="6 7">
    <name type="scientific">Novosphingobium sediminicola</name>
    <dbReference type="NCBI Taxonomy" id="563162"/>
    <lineage>
        <taxon>Bacteria</taxon>
        <taxon>Pseudomonadati</taxon>
        <taxon>Pseudomonadota</taxon>
        <taxon>Alphaproteobacteria</taxon>
        <taxon>Sphingomonadales</taxon>
        <taxon>Sphingomonadaceae</taxon>
        <taxon>Novosphingobium</taxon>
    </lineage>
</organism>
<dbReference type="InterPro" id="IPR006426">
    <property type="entry name" value="Asn_synth_AEB"/>
</dbReference>
<dbReference type="GO" id="GO:0006529">
    <property type="term" value="P:asparagine biosynthetic process"/>
    <property type="evidence" value="ECO:0007669"/>
    <property type="project" value="InterPro"/>
</dbReference>
<evidence type="ECO:0000256" key="2">
    <source>
        <dbReference type="ARBA" id="ARBA00005752"/>
    </source>
</evidence>
<dbReference type="InterPro" id="IPR051786">
    <property type="entry name" value="ASN_synthetase/amidase"/>
</dbReference>